<dbReference type="GeneID" id="20196341"/>
<dbReference type="EnsemblMetazoa" id="HelroT136459">
    <property type="protein sequence ID" value="HelroP136459"/>
    <property type="gene ID" value="HelroG136459"/>
</dbReference>
<evidence type="ECO:0000313" key="7">
    <source>
        <dbReference type="EnsemblMetazoa" id="HelroP136459"/>
    </source>
</evidence>
<organism evidence="7 8">
    <name type="scientific">Helobdella robusta</name>
    <name type="common">Californian leech</name>
    <dbReference type="NCBI Taxonomy" id="6412"/>
    <lineage>
        <taxon>Eukaryota</taxon>
        <taxon>Metazoa</taxon>
        <taxon>Spiralia</taxon>
        <taxon>Lophotrochozoa</taxon>
        <taxon>Annelida</taxon>
        <taxon>Clitellata</taxon>
        <taxon>Hirudinea</taxon>
        <taxon>Rhynchobdellida</taxon>
        <taxon>Glossiphoniidae</taxon>
        <taxon>Helobdella</taxon>
    </lineage>
</organism>
<reference evidence="7" key="3">
    <citation type="submission" date="2015-06" db="UniProtKB">
        <authorList>
            <consortium name="EnsemblMetazoa"/>
        </authorList>
    </citation>
    <scope>IDENTIFICATION</scope>
</reference>
<dbReference type="GO" id="GO:0000381">
    <property type="term" value="P:regulation of alternative mRNA splicing, via spliceosome"/>
    <property type="evidence" value="ECO:0007669"/>
    <property type="project" value="InterPro"/>
</dbReference>
<dbReference type="CTD" id="20196341"/>
<dbReference type="PANTHER" id="PTHR15597:SF22">
    <property type="entry name" value="RNA-BINDING FOX PROTEIN 1, ISOFORM H"/>
    <property type="match status" value="1"/>
</dbReference>
<dbReference type="InParanoid" id="T1EIE1"/>
<dbReference type="EMBL" id="KB097700">
    <property type="protein sequence ID" value="ESN91477.1"/>
    <property type="molecule type" value="Genomic_DNA"/>
</dbReference>
<dbReference type="eggNOG" id="KOG0125">
    <property type="taxonomic scope" value="Eukaryota"/>
</dbReference>
<comment type="subcellular location">
    <subcellularLocation>
        <location evidence="1">Nucleus</location>
    </subcellularLocation>
</comment>
<dbReference type="SMART" id="SM00360">
    <property type="entry name" value="RRM"/>
    <property type="match status" value="1"/>
</dbReference>
<dbReference type="GO" id="GO:0005634">
    <property type="term" value="C:nucleus"/>
    <property type="evidence" value="ECO:0007669"/>
    <property type="project" value="UniProtKB-SubCell"/>
</dbReference>
<name>T1EIE1_HELRO</name>
<dbReference type="InterPro" id="IPR000504">
    <property type="entry name" value="RRM_dom"/>
</dbReference>
<reference evidence="8" key="1">
    <citation type="submission" date="2012-12" db="EMBL/GenBank/DDBJ databases">
        <authorList>
            <person name="Hellsten U."/>
            <person name="Grimwood J."/>
            <person name="Chapman J.A."/>
            <person name="Shapiro H."/>
            <person name="Aerts A."/>
            <person name="Otillar R.P."/>
            <person name="Terry A.Y."/>
            <person name="Boore J.L."/>
            <person name="Simakov O."/>
            <person name="Marletaz F."/>
            <person name="Cho S.-J."/>
            <person name="Edsinger-Gonzales E."/>
            <person name="Havlak P."/>
            <person name="Kuo D.-H."/>
            <person name="Larsson T."/>
            <person name="Lv J."/>
            <person name="Arendt D."/>
            <person name="Savage R."/>
            <person name="Osoegawa K."/>
            <person name="de Jong P."/>
            <person name="Lindberg D.R."/>
            <person name="Seaver E.C."/>
            <person name="Weisblat D.A."/>
            <person name="Putnam N.H."/>
            <person name="Grigoriev I.V."/>
            <person name="Rokhsar D.S."/>
        </authorList>
    </citation>
    <scope>NUCLEOTIDE SEQUENCE</scope>
</reference>
<evidence type="ECO:0000313" key="8">
    <source>
        <dbReference type="Proteomes" id="UP000015101"/>
    </source>
</evidence>
<accession>T1EIE1</accession>
<evidence type="ECO:0000259" key="5">
    <source>
        <dbReference type="PROSITE" id="PS50102"/>
    </source>
</evidence>
<reference evidence="6 8" key="2">
    <citation type="journal article" date="2013" name="Nature">
        <title>Insights into bilaterian evolution from three spiralian genomes.</title>
        <authorList>
            <person name="Simakov O."/>
            <person name="Marletaz F."/>
            <person name="Cho S.J."/>
            <person name="Edsinger-Gonzales E."/>
            <person name="Havlak P."/>
            <person name="Hellsten U."/>
            <person name="Kuo D.H."/>
            <person name="Larsson T."/>
            <person name="Lv J."/>
            <person name="Arendt D."/>
            <person name="Savage R."/>
            <person name="Osoegawa K."/>
            <person name="de Jong P."/>
            <person name="Grimwood J."/>
            <person name="Chapman J.A."/>
            <person name="Shapiro H."/>
            <person name="Aerts A."/>
            <person name="Otillar R.P."/>
            <person name="Terry A.Y."/>
            <person name="Boore J.L."/>
            <person name="Grigoriev I.V."/>
            <person name="Lindberg D.R."/>
            <person name="Seaver E.C."/>
            <person name="Weisblat D.A."/>
            <person name="Putnam N.H."/>
            <person name="Rokhsar D.S."/>
        </authorList>
    </citation>
    <scope>NUCLEOTIDE SEQUENCE</scope>
</reference>
<evidence type="ECO:0000256" key="3">
    <source>
        <dbReference type="ARBA" id="ARBA00023242"/>
    </source>
</evidence>
<dbReference type="InterPro" id="IPR047131">
    <property type="entry name" value="RBFOX1-like"/>
</dbReference>
<protein>
    <recommendedName>
        <fullName evidence="5">RRM domain-containing protein</fullName>
    </recommendedName>
</protein>
<dbReference type="PROSITE" id="PS50102">
    <property type="entry name" value="RRM"/>
    <property type="match status" value="1"/>
</dbReference>
<dbReference type="InterPro" id="IPR035979">
    <property type="entry name" value="RBD_domain_sf"/>
</dbReference>
<dbReference type="PANTHER" id="PTHR15597">
    <property type="entry name" value="ATAXIN 2-BINDING PROTEIN 1-RELATED"/>
    <property type="match status" value="1"/>
</dbReference>
<dbReference type="SUPFAM" id="SSF54928">
    <property type="entry name" value="RNA-binding domain, RBD"/>
    <property type="match status" value="1"/>
</dbReference>
<proteinExistence type="predicted"/>
<evidence type="ECO:0000256" key="2">
    <source>
        <dbReference type="ARBA" id="ARBA00022884"/>
    </source>
</evidence>
<dbReference type="HOGENOM" id="CLU_012062_28_8_1"/>
<dbReference type="KEGG" id="hro:HELRODRAFT_136459"/>
<keyword evidence="2 4" id="KW-0694">RNA-binding</keyword>
<evidence type="ECO:0000313" key="6">
    <source>
        <dbReference type="EMBL" id="ESN91477.1"/>
    </source>
</evidence>
<dbReference type="GO" id="GO:0007399">
    <property type="term" value="P:nervous system development"/>
    <property type="evidence" value="ECO:0007669"/>
    <property type="project" value="InterPro"/>
</dbReference>
<dbReference type="Proteomes" id="UP000015101">
    <property type="component" value="Unassembled WGS sequence"/>
</dbReference>
<keyword evidence="8" id="KW-1185">Reference proteome</keyword>
<feature type="domain" description="RRM" evidence="5">
    <location>
        <begin position="1"/>
        <end position="72"/>
    </location>
</feature>
<dbReference type="RefSeq" id="XP_009030329.1">
    <property type="nucleotide sequence ID" value="XM_009032081.1"/>
</dbReference>
<sequence length="72" mass="8165">RRLHVSNIPFRYNETDLINLLQQFGPILEAEIISNDRGSKGFGFATFANAKDAEMARLKLNGVFVEGRRIEV</sequence>
<dbReference type="OrthoDB" id="5382468at2759"/>
<dbReference type="EMBL" id="AMQM01002088">
    <property type="status" value="NOT_ANNOTATED_CDS"/>
    <property type="molecule type" value="Genomic_DNA"/>
</dbReference>
<dbReference type="GO" id="GO:0003723">
    <property type="term" value="F:RNA binding"/>
    <property type="evidence" value="ECO:0007669"/>
    <property type="project" value="UniProtKB-UniRule"/>
</dbReference>
<dbReference type="STRING" id="6412.T1EIE1"/>
<evidence type="ECO:0000256" key="1">
    <source>
        <dbReference type="ARBA" id="ARBA00004123"/>
    </source>
</evidence>
<dbReference type="InterPro" id="IPR012677">
    <property type="entry name" value="Nucleotide-bd_a/b_plait_sf"/>
</dbReference>
<dbReference type="Pfam" id="PF00076">
    <property type="entry name" value="RRM_1"/>
    <property type="match status" value="1"/>
</dbReference>
<dbReference type="Gene3D" id="3.30.70.330">
    <property type="match status" value="1"/>
</dbReference>
<gene>
    <name evidence="7" type="primary">20196341</name>
    <name evidence="6" type="ORF">HELRODRAFT_136459</name>
</gene>
<dbReference type="SMR" id="T1EIE1"/>
<evidence type="ECO:0000256" key="4">
    <source>
        <dbReference type="PROSITE-ProRule" id="PRU00176"/>
    </source>
</evidence>
<keyword evidence="3" id="KW-0539">Nucleus</keyword>
<dbReference type="AlphaFoldDB" id="T1EIE1"/>